<sequence>MGVELTLIASLVKTIADIKSILDVVLSAGFLQRRQDKLNELKDKIASLENQVTKGFPGLAQLLRSYSLILSEVKVVKAISDKASELITTVPDKAPLYTGIFINQIEATHGQIGFGIGQLPDVDNREAGELKGKLDSIRDLIRDIKKENDIQDIKRIFDNISTQYTDVQAILSRLVERILSSFELKS</sequence>
<dbReference type="EMBL" id="LXQD01000296">
    <property type="protein sequence ID" value="RCJ28646.1"/>
    <property type="molecule type" value="Genomic_DNA"/>
</dbReference>
<comment type="caution">
    <text evidence="1">The sequence shown here is derived from an EMBL/GenBank/DDBJ whole genome shotgun (WGS) entry which is preliminary data.</text>
</comment>
<evidence type="ECO:0000313" key="2">
    <source>
        <dbReference type="Proteomes" id="UP000252107"/>
    </source>
</evidence>
<dbReference type="AlphaFoldDB" id="A0A367QWR1"/>
<reference evidence="1" key="1">
    <citation type="submission" date="2016-04" db="EMBL/GenBank/DDBJ databases">
        <authorList>
            <person name="Tabuchi Yagui T.R."/>
        </authorList>
    </citation>
    <scope>NUCLEOTIDE SEQUENCE [LARGE SCALE GENOMIC DNA]</scope>
    <source>
        <strain evidence="1">NIES-26</strain>
    </source>
</reference>
<gene>
    <name evidence="1" type="ORF">A6770_23145</name>
</gene>
<dbReference type="Proteomes" id="UP000252107">
    <property type="component" value="Unassembled WGS sequence"/>
</dbReference>
<proteinExistence type="predicted"/>
<keyword evidence="2" id="KW-1185">Reference proteome</keyword>
<accession>A0A367QWR1</accession>
<evidence type="ECO:0000313" key="1">
    <source>
        <dbReference type="EMBL" id="RCJ28646.1"/>
    </source>
</evidence>
<name>A0A367QWR1_9NOSO</name>
<organism evidence="1 2">
    <name type="scientific">Nostoc minutum NIES-26</name>
    <dbReference type="NCBI Taxonomy" id="1844469"/>
    <lineage>
        <taxon>Bacteria</taxon>
        <taxon>Bacillati</taxon>
        <taxon>Cyanobacteriota</taxon>
        <taxon>Cyanophyceae</taxon>
        <taxon>Nostocales</taxon>
        <taxon>Nostocaceae</taxon>
        <taxon>Nostoc</taxon>
    </lineage>
</organism>
<protein>
    <submittedName>
        <fullName evidence="1">Uncharacterized protein</fullName>
    </submittedName>
</protein>